<dbReference type="InterPro" id="IPR000683">
    <property type="entry name" value="Gfo/Idh/MocA-like_OxRdtase_N"/>
</dbReference>
<dbReference type="PANTHER" id="PTHR43249:SF1">
    <property type="entry name" value="D-GLUCOSIDE 3-DEHYDROGENASE"/>
    <property type="match status" value="1"/>
</dbReference>
<dbReference type="Proteomes" id="UP000273326">
    <property type="component" value="Chromosome"/>
</dbReference>
<protein>
    <submittedName>
        <fullName evidence="4">Gfo/Idh/MocA family oxidoreductase</fullName>
    </submittedName>
</protein>
<evidence type="ECO:0000313" key="5">
    <source>
        <dbReference type="Proteomes" id="UP000273326"/>
    </source>
</evidence>
<dbReference type="OrthoDB" id="9815825at2"/>
<dbReference type="InterPro" id="IPR004104">
    <property type="entry name" value="Gfo/Idh/MocA-like_OxRdtase_C"/>
</dbReference>
<accession>A0A3S9H951</accession>
<keyword evidence="5" id="KW-1185">Reference proteome</keyword>
<dbReference type="RefSeq" id="WP_126108960.1">
    <property type="nucleotide sequence ID" value="NZ_CP034465.1"/>
</dbReference>
<gene>
    <name evidence="4" type="ORF">EJN90_03890</name>
</gene>
<evidence type="ECO:0000256" key="1">
    <source>
        <dbReference type="ARBA" id="ARBA00010928"/>
    </source>
</evidence>
<name>A0A3S9H951_9LACT</name>
<sequence length="348" mass="38590">MLRAAIIGLGTVSSVHYAGIKQAQNGELVAVCDIDETLKTVYPDLPFYTDVETMLKNEELDVVHICLPHYLHYPITKLCAEKGVHVLQEKPLSLDYQEGVCVKELAEKTNSKIAICFQNRYNATSQKLLEVLSEGSSGEVKAIKGLVAWHRADQYYIDKPWRGKMDTAGGGTIINQAIHTLDLMQLIGGELTACKASLSNITDYEVEVEDTAVANFTFAEGTKGLYMSTNAYATDSSVEVEVVTDQATFTIKNYQLFKVDFEGNVESLAVDARAEGTKSYYGPSHATFIQSFYNAIEADTDEYVSAEDALPSMLMIDAMKKSSREQRTIEMEEIKNDKSKNRCARIHG</sequence>
<dbReference type="GO" id="GO:0000166">
    <property type="term" value="F:nucleotide binding"/>
    <property type="evidence" value="ECO:0007669"/>
    <property type="project" value="InterPro"/>
</dbReference>
<evidence type="ECO:0000313" key="4">
    <source>
        <dbReference type="EMBL" id="AZP03878.1"/>
    </source>
</evidence>
<organism evidence="4 5">
    <name type="scientific">Jeotgalibaca ciconiae</name>
    <dbReference type="NCBI Taxonomy" id="2496265"/>
    <lineage>
        <taxon>Bacteria</taxon>
        <taxon>Bacillati</taxon>
        <taxon>Bacillota</taxon>
        <taxon>Bacilli</taxon>
        <taxon>Lactobacillales</taxon>
        <taxon>Carnobacteriaceae</taxon>
        <taxon>Jeotgalibaca</taxon>
    </lineage>
</organism>
<dbReference type="Pfam" id="PF02894">
    <property type="entry name" value="GFO_IDH_MocA_C"/>
    <property type="match status" value="1"/>
</dbReference>
<feature type="domain" description="Gfo/Idh/MocA-like oxidoreductase N-terminal" evidence="2">
    <location>
        <begin position="2"/>
        <end position="113"/>
    </location>
</feature>
<dbReference type="InterPro" id="IPR036291">
    <property type="entry name" value="NAD(P)-bd_dom_sf"/>
</dbReference>
<dbReference type="KEGG" id="jeh:EJN90_03890"/>
<dbReference type="SUPFAM" id="SSF55347">
    <property type="entry name" value="Glyceraldehyde-3-phosphate dehydrogenase-like, C-terminal domain"/>
    <property type="match status" value="1"/>
</dbReference>
<reference evidence="5" key="1">
    <citation type="submission" date="2018-12" db="EMBL/GenBank/DDBJ databases">
        <title>Complete genome sequencing of Jeotgalibaca sp. H21T32.</title>
        <authorList>
            <person name="Bae J.-W."/>
            <person name="Lee S.-Y."/>
        </authorList>
    </citation>
    <scope>NUCLEOTIDE SEQUENCE [LARGE SCALE GENOMIC DNA]</scope>
    <source>
        <strain evidence="5">H21T32</strain>
    </source>
</reference>
<dbReference type="EMBL" id="CP034465">
    <property type="protein sequence ID" value="AZP03878.1"/>
    <property type="molecule type" value="Genomic_DNA"/>
</dbReference>
<comment type="similarity">
    <text evidence="1">Belongs to the Gfo/Idh/MocA family.</text>
</comment>
<dbReference type="Gene3D" id="3.40.50.720">
    <property type="entry name" value="NAD(P)-binding Rossmann-like Domain"/>
    <property type="match status" value="1"/>
</dbReference>
<dbReference type="PANTHER" id="PTHR43249">
    <property type="entry name" value="UDP-N-ACETYL-2-AMINO-2-DEOXY-D-GLUCURONATE OXIDASE"/>
    <property type="match status" value="1"/>
</dbReference>
<feature type="domain" description="Gfo/Idh/MocA-like oxidoreductase C-terminal" evidence="3">
    <location>
        <begin position="132"/>
        <end position="331"/>
    </location>
</feature>
<dbReference type="Pfam" id="PF01408">
    <property type="entry name" value="GFO_IDH_MocA"/>
    <property type="match status" value="1"/>
</dbReference>
<dbReference type="AlphaFoldDB" id="A0A3S9H951"/>
<evidence type="ECO:0000259" key="3">
    <source>
        <dbReference type="Pfam" id="PF02894"/>
    </source>
</evidence>
<proteinExistence type="inferred from homology"/>
<dbReference type="InterPro" id="IPR052515">
    <property type="entry name" value="Gfo/Idh/MocA_Oxidoreductase"/>
</dbReference>
<dbReference type="SUPFAM" id="SSF51735">
    <property type="entry name" value="NAD(P)-binding Rossmann-fold domains"/>
    <property type="match status" value="1"/>
</dbReference>
<dbReference type="Gene3D" id="3.30.360.10">
    <property type="entry name" value="Dihydrodipicolinate Reductase, domain 2"/>
    <property type="match status" value="1"/>
</dbReference>
<evidence type="ECO:0000259" key="2">
    <source>
        <dbReference type="Pfam" id="PF01408"/>
    </source>
</evidence>